<sequence length="208" mass="23166">MATTEQDFALSYDPATKVVSAVDTTDKELVEDLEALNRLVKDLVACPTEVPESPQPSTTLQPMIQKLANSGITALKQRNFSVAAKQLTLAIDMASRRARWEAFAVQVQEMVNLLQARCDAYVMGGQFMDAYNDADILLQLQANTPENFLRKALPLVNMGRLDEAKIELERALAFHPDQEKLKQHYMMVKTLIGQENGDVEIQPAASKE</sequence>
<reference evidence="3" key="2">
    <citation type="journal article" date="2017" name="Genome Announc.">
        <title>Genome sequences of Cyberlindnera fabianii 65, Pichia kudriavzevii 129, and Saccharomyces cerevisiae 131 isolated from fermented masau fruits in Zimbabwe.</title>
        <authorList>
            <person name="van Rijswijck I.M.H."/>
            <person name="Derks M.F.L."/>
            <person name="Abee T."/>
            <person name="de Ridder D."/>
            <person name="Smid E.J."/>
        </authorList>
    </citation>
    <scope>NUCLEOTIDE SEQUENCE [LARGE SCALE GENOMIC DNA]</scope>
    <source>
        <strain evidence="3">65</strain>
    </source>
</reference>
<reference evidence="1" key="1">
    <citation type="journal article" date="2014" name="Genome Announc.">
        <title>Genome sequence of the yeast Cyberlindnera fabianii (Hansenula fabianii).</title>
        <authorList>
            <person name="Freel K.C."/>
            <person name="Sarilar V."/>
            <person name="Neuveglise C."/>
            <person name="Devillers H."/>
            <person name="Friedrich A."/>
            <person name="Schacherer J."/>
        </authorList>
    </citation>
    <scope>NUCLEOTIDE SEQUENCE</scope>
    <source>
        <strain evidence="1">YJS4271</strain>
    </source>
</reference>
<name>A0A061B3X5_CYBFA</name>
<accession>A0A061B3X5</accession>
<dbReference type="SUPFAM" id="SSF48452">
    <property type="entry name" value="TPR-like"/>
    <property type="match status" value="1"/>
</dbReference>
<proteinExistence type="predicted"/>
<dbReference type="Proteomes" id="UP000189513">
    <property type="component" value="Unassembled WGS sequence"/>
</dbReference>
<keyword evidence="3" id="KW-1185">Reference proteome</keyword>
<dbReference type="Gene3D" id="1.25.40.10">
    <property type="entry name" value="Tetratricopeptide repeat domain"/>
    <property type="match status" value="1"/>
</dbReference>
<gene>
    <name evidence="2" type="ORF">BON22_2652</name>
    <name evidence="1" type="ORF">CYFA0S_09e02234g</name>
</gene>
<dbReference type="STRING" id="36022.A0A061B3X5"/>
<dbReference type="EMBL" id="LK052894">
    <property type="protein sequence ID" value="CDR42374.1"/>
    <property type="molecule type" value="Genomic_DNA"/>
</dbReference>
<reference evidence="2" key="3">
    <citation type="submission" date="2017-01" db="EMBL/GenBank/DDBJ databases">
        <authorList>
            <person name="Mah S.A."/>
            <person name="Swanson W.J."/>
            <person name="Moy G.W."/>
            <person name="Vacquier V.D."/>
        </authorList>
    </citation>
    <scope>NUCLEOTIDE SEQUENCE [LARGE SCALE GENOMIC DNA]</scope>
    <source>
        <strain evidence="2">65</strain>
    </source>
</reference>
<dbReference type="OMA" id="KMYTLAI"/>
<evidence type="ECO:0000313" key="1">
    <source>
        <dbReference type="EMBL" id="CDR42374.1"/>
    </source>
</evidence>
<evidence type="ECO:0000313" key="3">
    <source>
        <dbReference type="Proteomes" id="UP000189513"/>
    </source>
</evidence>
<evidence type="ECO:0000313" key="2">
    <source>
        <dbReference type="EMBL" id="ONH67359.1"/>
    </source>
</evidence>
<dbReference type="InterPro" id="IPR011990">
    <property type="entry name" value="TPR-like_helical_dom_sf"/>
</dbReference>
<organism evidence="1">
    <name type="scientific">Cyberlindnera fabianii</name>
    <name type="common">Yeast</name>
    <name type="synonym">Hansenula fabianii</name>
    <dbReference type="NCBI Taxonomy" id="36022"/>
    <lineage>
        <taxon>Eukaryota</taxon>
        <taxon>Fungi</taxon>
        <taxon>Dikarya</taxon>
        <taxon>Ascomycota</taxon>
        <taxon>Saccharomycotina</taxon>
        <taxon>Saccharomycetes</taxon>
        <taxon>Phaffomycetales</taxon>
        <taxon>Phaffomycetaceae</taxon>
        <taxon>Cyberlindnera</taxon>
    </lineage>
</organism>
<dbReference type="VEuPathDB" id="FungiDB:BON22_2652"/>
<dbReference type="EMBL" id="MPUK01000004">
    <property type="protein sequence ID" value="ONH67359.1"/>
    <property type="molecule type" value="Genomic_DNA"/>
</dbReference>
<dbReference type="OrthoDB" id="433738at2759"/>
<dbReference type="AlphaFoldDB" id="A0A061B3X5"/>
<protein>
    <submittedName>
        <fullName evidence="1">CYFA0S09e02234g1_1</fullName>
    </submittedName>
    <submittedName>
        <fullName evidence="2">Translocation protein SEC72</fullName>
    </submittedName>
</protein>